<dbReference type="Pfam" id="PF08534">
    <property type="entry name" value="Redoxin"/>
    <property type="match status" value="1"/>
</dbReference>
<dbReference type="CDD" id="cd03010">
    <property type="entry name" value="TlpA_like_DsbE"/>
    <property type="match status" value="1"/>
</dbReference>
<comment type="similarity">
    <text evidence="2">Belongs to the thioredoxin family. DsbE subfamily.</text>
</comment>
<reference evidence="8 9" key="1">
    <citation type="submission" date="2019-09" db="EMBL/GenBank/DDBJ databases">
        <title>YIM 132548 draft genome.</title>
        <authorList>
            <person name="Jiang L."/>
        </authorList>
    </citation>
    <scope>NUCLEOTIDE SEQUENCE [LARGE SCALE GENOMIC DNA]</scope>
    <source>
        <strain evidence="8 9">YIM 132548</strain>
    </source>
</reference>
<dbReference type="InterPro" id="IPR004799">
    <property type="entry name" value="Periplasmic_diS_OxRdtase_DsbE"/>
</dbReference>
<dbReference type="NCBIfam" id="TIGR00385">
    <property type="entry name" value="dsbE"/>
    <property type="match status" value="1"/>
</dbReference>
<sequence>MTVPAPPSDPEEKPPEPVRRSLLLIVPLIAFAVLAGLFFLRLRSGVDPAALPSAMIGKPIPAFDLAGVPGLEAEGRPLPGLSSQEFRSGVTVVNFWASWCAPCQVEHPMLMRLAKEPGLRLVGIDYKDAPENGRRFLARNGIPFSAIGLDATGRVGIDFGVYGVPETFIVGSDGVIRDKLVGIVTPENYADVLARIRAVARKSEAAASR</sequence>
<evidence type="ECO:0000256" key="5">
    <source>
        <dbReference type="ARBA" id="ARBA00023284"/>
    </source>
</evidence>
<name>A0A6N6MME6_9HYPH</name>
<feature type="transmembrane region" description="Helical" evidence="6">
    <location>
        <begin position="20"/>
        <end position="40"/>
    </location>
</feature>
<keyword evidence="9" id="KW-1185">Reference proteome</keyword>
<keyword evidence="4" id="KW-1015">Disulfide bond</keyword>
<evidence type="ECO:0000256" key="3">
    <source>
        <dbReference type="ARBA" id="ARBA00022748"/>
    </source>
</evidence>
<comment type="caution">
    <text evidence="8">The sequence shown here is derived from an EMBL/GenBank/DDBJ whole genome shotgun (WGS) entry which is preliminary data.</text>
</comment>
<evidence type="ECO:0000256" key="1">
    <source>
        <dbReference type="ARBA" id="ARBA00004196"/>
    </source>
</evidence>
<evidence type="ECO:0000256" key="6">
    <source>
        <dbReference type="SAM" id="Phobius"/>
    </source>
</evidence>
<keyword evidence="6" id="KW-0812">Transmembrane</keyword>
<dbReference type="PANTHER" id="PTHR42852">
    <property type="entry name" value="THIOL:DISULFIDE INTERCHANGE PROTEIN DSBE"/>
    <property type="match status" value="1"/>
</dbReference>
<gene>
    <name evidence="8" type="ORF">F6X51_19390</name>
</gene>
<dbReference type="PROSITE" id="PS00194">
    <property type="entry name" value="THIOREDOXIN_1"/>
    <property type="match status" value="1"/>
</dbReference>
<proteinExistence type="inferred from homology"/>
<protein>
    <submittedName>
        <fullName evidence="8">DsbE family thiol:disulfide interchange protein</fullName>
    </submittedName>
</protein>
<feature type="domain" description="Thioredoxin" evidence="7">
    <location>
        <begin position="54"/>
        <end position="201"/>
    </location>
</feature>
<dbReference type="InterPro" id="IPR013740">
    <property type="entry name" value="Redoxin"/>
</dbReference>
<dbReference type="PROSITE" id="PS51352">
    <property type="entry name" value="THIOREDOXIN_2"/>
    <property type="match status" value="1"/>
</dbReference>
<dbReference type="GO" id="GO:0015036">
    <property type="term" value="F:disulfide oxidoreductase activity"/>
    <property type="evidence" value="ECO:0007669"/>
    <property type="project" value="InterPro"/>
</dbReference>
<dbReference type="GO" id="GO:0030288">
    <property type="term" value="C:outer membrane-bounded periplasmic space"/>
    <property type="evidence" value="ECO:0007669"/>
    <property type="project" value="InterPro"/>
</dbReference>
<dbReference type="GO" id="GO:0017004">
    <property type="term" value="P:cytochrome complex assembly"/>
    <property type="evidence" value="ECO:0007669"/>
    <property type="project" value="UniProtKB-KW"/>
</dbReference>
<dbReference type="EMBL" id="VZZJ01000019">
    <property type="protein sequence ID" value="KAB1071484.1"/>
    <property type="molecule type" value="Genomic_DNA"/>
</dbReference>
<dbReference type="Gene3D" id="3.40.30.10">
    <property type="entry name" value="Glutaredoxin"/>
    <property type="match status" value="1"/>
</dbReference>
<dbReference type="InterPro" id="IPR017937">
    <property type="entry name" value="Thioredoxin_CS"/>
</dbReference>
<evidence type="ECO:0000256" key="4">
    <source>
        <dbReference type="ARBA" id="ARBA00023157"/>
    </source>
</evidence>
<organism evidence="8 9">
    <name type="scientific">Methylobacterium planeticum</name>
    <dbReference type="NCBI Taxonomy" id="2615211"/>
    <lineage>
        <taxon>Bacteria</taxon>
        <taxon>Pseudomonadati</taxon>
        <taxon>Pseudomonadota</taxon>
        <taxon>Alphaproteobacteria</taxon>
        <taxon>Hyphomicrobiales</taxon>
        <taxon>Methylobacteriaceae</taxon>
        <taxon>Methylobacterium</taxon>
    </lineage>
</organism>
<dbReference type="SUPFAM" id="SSF52833">
    <property type="entry name" value="Thioredoxin-like"/>
    <property type="match status" value="1"/>
</dbReference>
<keyword evidence="6" id="KW-0472">Membrane</keyword>
<dbReference type="InterPro" id="IPR036249">
    <property type="entry name" value="Thioredoxin-like_sf"/>
</dbReference>
<dbReference type="PANTHER" id="PTHR42852:SF6">
    <property type="entry name" value="THIOL:DISULFIDE INTERCHANGE PROTEIN DSBE"/>
    <property type="match status" value="1"/>
</dbReference>
<evidence type="ECO:0000256" key="2">
    <source>
        <dbReference type="ARBA" id="ARBA00007758"/>
    </source>
</evidence>
<keyword evidence="5" id="KW-0676">Redox-active center</keyword>
<accession>A0A6N6MME6</accession>
<keyword evidence="6" id="KW-1133">Transmembrane helix</keyword>
<evidence type="ECO:0000259" key="7">
    <source>
        <dbReference type="PROSITE" id="PS51352"/>
    </source>
</evidence>
<dbReference type="AlphaFoldDB" id="A0A6N6MME6"/>
<comment type="subcellular location">
    <subcellularLocation>
        <location evidence="1">Cell envelope</location>
    </subcellularLocation>
</comment>
<evidence type="ECO:0000313" key="8">
    <source>
        <dbReference type="EMBL" id="KAB1071484.1"/>
    </source>
</evidence>
<dbReference type="RefSeq" id="WP_150965323.1">
    <property type="nucleotide sequence ID" value="NZ_VZZJ01000019.1"/>
</dbReference>
<dbReference type="InterPro" id="IPR050553">
    <property type="entry name" value="Thioredoxin_ResA/DsbE_sf"/>
</dbReference>
<evidence type="ECO:0000313" key="9">
    <source>
        <dbReference type="Proteomes" id="UP000441523"/>
    </source>
</evidence>
<keyword evidence="3" id="KW-0201">Cytochrome c-type biogenesis</keyword>
<dbReference type="InterPro" id="IPR013766">
    <property type="entry name" value="Thioredoxin_domain"/>
</dbReference>
<dbReference type="Proteomes" id="UP000441523">
    <property type="component" value="Unassembled WGS sequence"/>
</dbReference>